<dbReference type="InterPro" id="IPR054289">
    <property type="entry name" value="DUF7025"/>
</dbReference>
<dbReference type="InterPro" id="IPR027417">
    <property type="entry name" value="P-loop_NTPase"/>
</dbReference>
<evidence type="ECO:0000256" key="1">
    <source>
        <dbReference type="SAM" id="MobiDB-lite"/>
    </source>
</evidence>
<dbReference type="InterPro" id="IPR056599">
    <property type="entry name" value="AAA_lid_fung"/>
</dbReference>
<dbReference type="InterPro" id="IPR003593">
    <property type="entry name" value="AAA+_ATPase"/>
</dbReference>
<dbReference type="GO" id="GO:0016887">
    <property type="term" value="F:ATP hydrolysis activity"/>
    <property type="evidence" value="ECO:0007669"/>
    <property type="project" value="InterPro"/>
</dbReference>
<gene>
    <name evidence="3" type="ORF">CEP52_010443</name>
</gene>
<evidence type="ECO:0000259" key="2">
    <source>
        <dbReference type="SMART" id="SM00382"/>
    </source>
</evidence>
<reference evidence="3 4" key="1">
    <citation type="submission" date="2017-06" db="EMBL/GenBank/DDBJ databases">
        <title>Comparative genomic analysis of Ambrosia Fusariam Clade fungi.</title>
        <authorList>
            <person name="Stajich J.E."/>
            <person name="Carrillo J."/>
            <person name="Kijimoto T."/>
            <person name="Eskalen A."/>
            <person name="O'Donnell K."/>
            <person name="Kasson M."/>
        </authorList>
    </citation>
    <scope>NUCLEOTIDE SEQUENCE [LARGE SCALE GENOMIC DNA]</scope>
    <source>
        <strain evidence="3 4">NRRL62579</strain>
    </source>
</reference>
<dbReference type="Gene3D" id="3.40.50.300">
    <property type="entry name" value="P-loop containing nucleotide triphosphate hydrolases"/>
    <property type="match status" value="1"/>
</dbReference>
<feature type="domain" description="AAA+ ATPase" evidence="2">
    <location>
        <begin position="494"/>
        <end position="623"/>
    </location>
</feature>
<feature type="region of interest" description="Disordered" evidence="1">
    <location>
        <begin position="47"/>
        <end position="79"/>
    </location>
</feature>
<dbReference type="Pfam" id="PF22942">
    <property type="entry name" value="DUF7025"/>
    <property type="match status" value="1"/>
</dbReference>
<dbReference type="EMBL" id="NKCK01000117">
    <property type="protein sequence ID" value="RSL98275.1"/>
    <property type="molecule type" value="Genomic_DNA"/>
</dbReference>
<evidence type="ECO:0000313" key="4">
    <source>
        <dbReference type="Proteomes" id="UP000287144"/>
    </source>
</evidence>
<proteinExistence type="predicted"/>
<protein>
    <recommendedName>
        <fullName evidence="2">AAA+ ATPase domain-containing protein</fullName>
    </recommendedName>
</protein>
<dbReference type="AlphaFoldDB" id="A0A428T8B2"/>
<dbReference type="CDD" id="cd19481">
    <property type="entry name" value="RecA-like_protease"/>
    <property type="match status" value="1"/>
</dbReference>
<dbReference type="PANTHER" id="PTHR46411:SF4">
    <property type="entry name" value="AAA+ ATPASE DOMAIN-CONTAINING PROTEIN"/>
    <property type="match status" value="1"/>
</dbReference>
<dbReference type="Pfam" id="PF23232">
    <property type="entry name" value="AAA_lid_13"/>
    <property type="match status" value="1"/>
</dbReference>
<dbReference type="Proteomes" id="UP000287144">
    <property type="component" value="Unassembled WGS sequence"/>
</dbReference>
<organism evidence="3 4">
    <name type="scientific">Fusarium oligoseptatum</name>
    <dbReference type="NCBI Taxonomy" id="2604345"/>
    <lineage>
        <taxon>Eukaryota</taxon>
        <taxon>Fungi</taxon>
        <taxon>Dikarya</taxon>
        <taxon>Ascomycota</taxon>
        <taxon>Pezizomycotina</taxon>
        <taxon>Sordariomycetes</taxon>
        <taxon>Hypocreomycetidae</taxon>
        <taxon>Hypocreales</taxon>
        <taxon>Nectriaceae</taxon>
        <taxon>Fusarium</taxon>
        <taxon>Fusarium solani species complex</taxon>
    </lineage>
</organism>
<dbReference type="InterPro" id="IPR003959">
    <property type="entry name" value="ATPase_AAA_core"/>
</dbReference>
<accession>A0A428T8B2</accession>
<dbReference type="SUPFAM" id="SSF52540">
    <property type="entry name" value="P-loop containing nucleoside triphosphate hydrolases"/>
    <property type="match status" value="1"/>
</dbReference>
<dbReference type="PANTHER" id="PTHR46411">
    <property type="entry name" value="FAMILY ATPASE, PUTATIVE-RELATED"/>
    <property type="match status" value="1"/>
</dbReference>
<dbReference type="GO" id="GO:0005524">
    <property type="term" value="F:ATP binding"/>
    <property type="evidence" value="ECO:0007669"/>
    <property type="project" value="InterPro"/>
</dbReference>
<evidence type="ECO:0000313" key="3">
    <source>
        <dbReference type="EMBL" id="RSL98275.1"/>
    </source>
</evidence>
<dbReference type="Pfam" id="PF00004">
    <property type="entry name" value="AAA"/>
    <property type="match status" value="1"/>
</dbReference>
<comment type="caution">
    <text evidence="3">The sequence shown here is derived from an EMBL/GenBank/DDBJ whole genome shotgun (WGS) entry which is preliminary data.</text>
</comment>
<name>A0A428T8B2_9HYPO</name>
<keyword evidence="4" id="KW-1185">Reference proteome</keyword>
<sequence length="729" mass="82718">MATTTETSSSVSDLLEKITAIERKLAELDLKQKGTLLTEAALALKDEANKLEKPNEGGKAKSEKGEPIEEDSKLRKAKDKDQDAEKYAFILRKCIYETKYSPFPADNNSEIDITNPELWNLLKENLAHHPYHIFRDSPVTLNSPYEAIVFHWDELRAEANKTVEDEVKKRARADLGLLLDTISGGSSGDERLDKYFKMRPNYTKQQPGTVQFEDLWTVFRPGMLVYGHPFQNEDQVLIVKDNSRAWPWQNHTRRGGNEFAPWELDAWSYDWKDGSFRRTEFTLTFELLPTLTLHRVVLFPFPGFNYFDPYARPQPDTVTVVKSSEVQSRVMVDYESYFQYGGADGRNGPLKSSGVGVGCACSDCTANKGLAARYRTHFDDPEVANKKEWEDEQYLICPPRVLGYILQEKQWAQLQVTSLKRPADEGNESAWFSRLKLADDIEDSRRKRGGKEGDNSTKKLLLDLVSSHSSTTLDNDDDDEEKLEVNDIIPGKGKGLIILLYGPPGVGKTSTAETIAIATRKPLFSVSVADVGTKAKHVESNLSRIFSLATKWQAILLIDEADVFLESRGRGNAIQSTDKNALVSVFLRVLEYYQGIMFLTTNQIAQFDVAIPSRIHIAIRYESLKEDQMEAIFSSFLGKLDEKGLIEDYKEIKDWLEDVVYKECFDGRQIRNLVTTALGLARAAAKDNNGPNKLTKKHLKRAFTNACAFKRDFNTQMQRYKDSQNKMIK</sequence>
<dbReference type="SMART" id="SM00382">
    <property type="entry name" value="AAA"/>
    <property type="match status" value="1"/>
</dbReference>
<dbReference type="STRING" id="1325735.A0A428T8B2"/>